<protein>
    <submittedName>
        <fullName evidence="4">MgtC/SapB transporter</fullName>
    </submittedName>
</protein>
<keyword evidence="5" id="KW-1185">Reference proteome</keyword>
<dbReference type="InterPro" id="IPR049177">
    <property type="entry name" value="MgtC_SapB_SrpB_YhiD_N"/>
</dbReference>
<proteinExistence type="predicted"/>
<evidence type="ECO:0000259" key="2">
    <source>
        <dbReference type="Pfam" id="PF02308"/>
    </source>
</evidence>
<feature type="transmembrane region" description="Helical" evidence="1">
    <location>
        <begin position="195"/>
        <end position="214"/>
    </location>
</feature>
<dbReference type="PANTHER" id="PTHR39084:SF1">
    <property type="entry name" value="DUF4010 DOMAIN-CONTAINING PROTEIN"/>
    <property type="match status" value="1"/>
</dbReference>
<dbReference type="Proteomes" id="UP001206983">
    <property type="component" value="Unassembled WGS sequence"/>
</dbReference>
<evidence type="ECO:0000256" key="1">
    <source>
        <dbReference type="SAM" id="Phobius"/>
    </source>
</evidence>
<feature type="transmembrane region" description="Helical" evidence="1">
    <location>
        <begin position="58"/>
        <end position="77"/>
    </location>
</feature>
<evidence type="ECO:0000313" key="4">
    <source>
        <dbReference type="EMBL" id="MCQ6962387.1"/>
    </source>
</evidence>
<evidence type="ECO:0000259" key="3">
    <source>
        <dbReference type="Pfam" id="PF13194"/>
    </source>
</evidence>
<feature type="domain" description="DUF4010" evidence="3">
    <location>
        <begin position="175"/>
        <end position="382"/>
    </location>
</feature>
<feature type="transmembrane region" description="Helical" evidence="1">
    <location>
        <begin position="31"/>
        <end position="51"/>
    </location>
</feature>
<dbReference type="EMBL" id="JTEO01000002">
    <property type="protein sequence ID" value="MCQ6962387.1"/>
    <property type="molecule type" value="Genomic_DNA"/>
</dbReference>
<keyword evidence="1" id="KW-1133">Transmembrane helix</keyword>
<dbReference type="AlphaFoldDB" id="A0AAE3H941"/>
<reference evidence="4 5" key="1">
    <citation type="journal article" date="2011" name="Appl. Environ. Microbiol.">
        <title>Methanogenic archaea isolated from Taiwan's Chelungpu fault.</title>
        <authorList>
            <person name="Wu S.Y."/>
            <person name="Lai M.C."/>
        </authorList>
    </citation>
    <scope>NUCLEOTIDE SEQUENCE [LARGE SCALE GENOMIC DNA]</scope>
    <source>
        <strain evidence="4 5">St545Mb</strain>
    </source>
</reference>
<sequence length="417" mass="44825">MDFMQKIILSLMTGILIGLERERQRSGEKLFAGVRTFTLTCILGMLSAFLIDYAGTSILLITTIFTGVVCIFLAYNINKAQGSLGLTTSISLFCTYLLGVLIAADLYIISIVSAVIITFLLIEKKPLHSLAENLSERDIIDALQFVAIAFILYPVVPEEPAFGVIDLKSTILIIVLISSISFVSYVLLKRIGARGGIAYSGFLGGLASSGAAVISLSNLSKRRVSLTGHICTGALLTIVSMTIRDVTFAFLIDTSGKMAFLMIPPFLVMSLTTLLIAWRKRKATPVNETIELRSPFAIVPALRFGILFMIITMVADIAQSHGGNMGIYATAIGGVVSSSAVTVSIATLALNGIIPYNQAAQIAVMAGLISTLAKPFYMKLMGADQLFRKAAIHFVIITAFGAVSLLIWSIYTVSPRL</sequence>
<name>A0AAE3H941_9EURY</name>
<comment type="caution">
    <text evidence="4">The sequence shown here is derived from an EMBL/GenBank/DDBJ whole genome shotgun (WGS) entry which is preliminary data.</text>
</comment>
<dbReference type="Pfam" id="PF13194">
    <property type="entry name" value="DUF4010"/>
    <property type="match status" value="1"/>
</dbReference>
<gene>
    <name evidence="4" type="ORF">PV02_03995</name>
</gene>
<dbReference type="InterPro" id="IPR025105">
    <property type="entry name" value="DUF4010"/>
</dbReference>
<feature type="transmembrane region" description="Helical" evidence="1">
    <location>
        <begin position="327"/>
        <end position="354"/>
    </location>
</feature>
<feature type="transmembrane region" description="Helical" evidence="1">
    <location>
        <begin position="226"/>
        <end position="252"/>
    </location>
</feature>
<accession>A0AAE3H941</accession>
<feature type="transmembrane region" description="Helical" evidence="1">
    <location>
        <begin position="390"/>
        <end position="411"/>
    </location>
</feature>
<keyword evidence="1" id="KW-0472">Membrane</keyword>
<feature type="transmembrane region" description="Helical" evidence="1">
    <location>
        <begin position="134"/>
        <end position="155"/>
    </location>
</feature>
<organism evidence="4 5">
    <name type="scientific">Methanolobus chelungpuianus</name>
    <dbReference type="NCBI Taxonomy" id="502115"/>
    <lineage>
        <taxon>Archaea</taxon>
        <taxon>Methanobacteriati</taxon>
        <taxon>Methanobacteriota</taxon>
        <taxon>Stenosarchaea group</taxon>
        <taxon>Methanomicrobia</taxon>
        <taxon>Methanosarcinales</taxon>
        <taxon>Methanosarcinaceae</taxon>
        <taxon>Methanolobus</taxon>
    </lineage>
</organism>
<feature type="transmembrane region" description="Helical" evidence="1">
    <location>
        <begin position="167"/>
        <end position="188"/>
    </location>
</feature>
<feature type="transmembrane region" description="Helical" evidence="1">
    <location>
        <begin position="259"/>
        <end position="278"/>
    </location>
</feature>
<keyword evidence="1" id="KW-0812">Transmembrane</keyword>
<feature type="transmembrane region" description="Helical" evidence="1">
    <location>
        <begin position="298"/>
        <end position="315"/>
    </location>
</feature>
<dbReference type="PANTHER" id="PTHR39084">
    <property type="entry name" value="MEMBRANE PROTEIN-RELATED"/>
    <property type="match status" value="1"/>
</dbReference>
<feature type="transmembrane region" description="Helical" evidence="1">
    <location>
        <begin position="97"/>
        <end position="122"/>
    </location>
</feature>
<evidence type="ECO:0000313" key="5">
    <source>
        <dbReference type="Proteomes" id="UP001206983"/>
    </source>
</evidence>
<dbReference type="Pfam" id="PF02308">
    <property type="entry name" value="MgtC"/>
    <property type="match status" value="1"/>
</dbReference>
<feature type="domain" description="MgtC/SapB/SrpB/YhiD N-terminal" evidence="2">
    <location>
        <begin position="8"/>
        <end position="129"/>
    </location>
</feature>